<name>A0A3D3G2Y2_ACIRA</name>
<feature type="non-terminal residue" evidence="2">
    <location>
        <position position="42"/>
    </location>
</feature>
<evidence type="ECO:0000313" key="2">
    <source>
        <dbReference type="EMBL" id="HCM30751.1"/>
    </source>
</evidence>
<dbReference type="Proteomes" id="UP000262257">
    <property type="component" value="Unassembled WGS sequence"/>
</dbReference>
<evidence type="ECO:0000313" key="3">
    <source>
        <dbReference type="Proteomes" id="UP000262257"/>
    </source>
</evidence>
<gene>
    <name evidence="2" type="ORF">DIC32_03130</name>
</gene>
<proteinExistence type="predicted"/>
<dbReference type="GO" id="GO:0016740">
    <property type="term" value="F:transferase activity"/>
    <property type="evidence" value="ECO:0007669"/>
    <property type="project" value="UniProtKB-KW"/>
</dbReference>
<dbReference type="SUPFAM" id="SSF53218">
    <property type="entry name" value="Molybdenum cofactor biosynthesis proteins"/>
    <property type="match status" value="1"/>
</dbReference>
<reference evidence="2 3" key="1">
    <citation type="journal article" date="2018" name="Nat. Biotechnol.">
        <title>A standardized bacterial taxonomy based on genome phylogeny substantially revises the tree of life.</title>
        <authorList>
            <person name="Parks D.H."/>
            <person name="Chuvochina M."/>
            <person name="Waite D.W."/>
            <person name="Rinke C."/>
            <person name="Skarshewski A."/>
            <person name="Chaumeil P.A."/>
            <person name="Hugenholtz P."/>
        </authorList>
    </citation>
    <scope>NUCLEOTIDE SEQUENCE [LARGE SCALE GENOMIC DNA]</scope>
    <source>
        <strain evidence="2">UBA10045</strain>
    </source>
</reference>
<dbReference type="Pfam" id="PF00994">
    <property type="entry name" value="MoCF_biosynth"/>
    <property type="match status" value="1"/>
</dbReference>
<evidence type="ECO:0000259" key="1">
    <source>
        <dbReference type="Pfam" id="PF00994"/>
    </source>
</evidence>
<dbReference type="AlphaFoldDB" id="A0A3D3G2Y2"/>
<accession>A0A3D3G2Y2</accession>
<dbReference type="EMBL" id="DPXL01000044">
    <property type="protein sequence ID" value="HCM30751.1"/>
    <property type="molecule type" value="Genomic_DNA"/>
</dbReference>
<dbReference type="InterPro" id="IPR001453">
    <property type="entry name" value="MoaB/Mog_dom"/>
</dbReference>
<organism evidence="2 3">
    <name type="scientific">Acinetobacter radioresistens</name>
    <dbReference type="NCBI Taxonomy" id="40216"/>
    <lineage>
        <taxon>Bacteria</taxon>
        <taxon>Pseudomonadati</taxon>
        <taxon>Pseudomonadota</taxon>
        <taxon>Gammaproteobacteria</taxon>
        <taxon>Moraxellales</taxon>
        <taxon>Moraxellaceae</taxon>
        <taxon>Acinetobacter</taxon>
    </lineage>
</organism>
<sequence length="42" mass="4614">VEIFHIADTKEAVQALIQKLSSSYDLILTTGGVSVGDYDFIR</sequence>
<comment type="caution">
    <text evidence="2">The sequence shown here is derived from an EMBL/GenBank/DDBJ whole genome shotgun (WGS) entry which is preliminary data.</text>
</comment>
<protein>
    <submittedName>
        <fullName evidence="2">Molybdopterin molybdenumtransferase MoeA</fullName>
    </submittedName>
</protein>
<feature type="domain" description="MoaB/Mog" evidence="1">
    <location>
        <begin position="3"/>
        <end position="41"/>
    </location>
</feature>
<dbReference type="InterPro" id="IPR036425">
    <property type="entry name" value="MoaB/Mog-like_dom_sf"/>
</dbReference>
<keyword evidence="2" id="KW-0808">Transferase</keyword>
<feature type="non-terminal residue" evidence="2">
    <location>
        <position position="1"/>
    </location>
</feature>
<dbReference type="Gene3D" id="3.40.980.10">
    <property type="entry name" value="MoaB/Mog-like domain"/>
    <property type="match status" value="1"/>
</dbReference>